<feature type="signal peptide" evidence="1">
    <location>
        <begin position="1"/>
        <end position="18"/>
    </location>
</feature>
<feature type="chain" id="PRO_5043634805" description="SGNH hydrolase-type esterase domain-containing protein" evidence="1">
    <location>
        <begin position="19"/>
        <end position="246"/>
    </location>
</feature>
<feature type="domain" description="SGNH hydrolase-type esterase" evidence="2">
    <location>
        <begin position="53"/>
        <end position="230"/>
    </location>
</feature>
<dbReference type="AlphaFoldDB" id="A0AAX3I7T0"/>
<proteinExistence type="predicted"/>
<dbReference type="CDD" id="cd00229">
    <property type="entry name" value="SGNH_hydrolase"/>
    <property type="match status" value="1"/>
</dbReference>
<dbReference type="GO" id="GO:0016788">
    <property type="term" value="F:hydrolase activity, acting on ester bonds"/>
    <property type="evidence" value="ECO:0007669"/>
    <property type="project" value="UniProtKB-ARBA"/>
</dbReference>
<dbReference type="PROSITE" id="PS51257">
    <property type="entry name" value="PROKAR_LIPOPROTEIN"/>
    <property type="match status" value="1"/>
</dbReference>
<dbReference type="Proteomes" id="UP000306562">
    <property type="component" value="Chromosome"/>
</dbReference>
<evidence type="ECO:0000259" key="2">
    <source>
        <dbReference type="Pfam" id="PF13472"/>
    </source>
</evidence>
<reference evidence="3 4" key="1">
    <citation type="submission" date="2019-05" db="EMBL/GenBank/DDBJ databases">
        <authorList>
            <consortium name="Pathogen Informatics"/>
        </authorList>
    </citation>
    <scope>NUCLEOTIDE SEQUENCE [LARGE SCALE GENOMIC DNA]</scope>
    <source>
        <strain evidence="3 4">NCTC10696</strain>
    </source>
</reference>
<keyword evidence="1" id="KW-0732">Signal</keyword>
<dbReference type="SUPFAM" id="SSF52266">
    <property type="entry name" value="SGNH hydrolase"/>
    <property type="match status" value="1"/>
</dbReference>
<gene>
    <name evidence="3" type="ORF">NCTC10696_02587</name>
</gene>
<dbReference type="Pfam" id="PF13472">
    <property type="entry name" value="Lipase_GDSL_2"/>
    <property type="match status" value="1"/>
</dbReference>
<protein>
    <recommendedName>
        <fullName evidence="2">SGNH hydrolase-type esterase domain-containing protein</fullName>
    </recommendedName>
</protein>
<dbReference type="InterPro" id="IPR013830">
    <property type="entry name" value="SGNH_hydro"/>
</dbReference>
<dbReference type="RefSeq" id="WP_057023979.1">
    <property type="nucleotide sequence ID" value="NZ_CBCSGQ010000012.1"/>
</dbReference>
<evidence type="ECO:0000313" key="3">
    <source>
        <dbReference type="EMBL" id="VTQ99090.1"/>
    </source>
</evidence>
<dbReference type="GeneID" id="61830896"/>
<accession>A0AAX3I7T0</accession>
<evidence type="ECO:0000313" key="4">
    <source>
        <dbReference type="Proteomes" id="UP000306562"/>
    </source>
</evidence>
<name>A0AAX3I7T0_9PSED</name>
<dbReference type="EMBL" id="LR590482">
    <property type="protein sequence ID" value="VTQ99090.1"/>
    <property type="molecule type" value="Genomic_DNA"/>
</dbReference>
<organism evidence="3 4">
    <name type="scientific">Pseudomonas synxantha</name>
    <dbReference type="NCBI Taxonomy" id="47883"/>
    <lineage>
        <taxon>Bacteria</taxon>
        <taxon>Pseudomonadati</taxon>
        <taxon>Pseudomonadota</taxon>
        <taxon>Gammaproteobacteria</taxon>
        <taxon>Pseudomonadales</taxon>
        <taxon>Pseudomonadaceae</taxon>
        <taxon>Pseudomonas</taxon>
    </lineage>
</organism>
<dbReference type="Gene3D" id="3.40.50.1110">
    <property type="entry name" value="SGNH hydrolase"/>
    <property type="match status" value="1"/>
</dbReference>
<evidence type="ECO:0000256" key="1">
    <source>
        <dbReference type="SAM" id="SignalP"/>
    </source>
</evidence>
<sequence>MQGKLFLSALLLSGCALADQSQLDQHVKCPVSSDKAYRVLFVGDSITRHAFNKDTIRDLGWSHTSGMGASSAKTDYVNQLVSMIAKDRNQYVVKCYHTYGGGGSVADRIAGLPMVADSKPDLVVLQLGEHDDATTDPVLFHRQYATLVRQTRAMSSKPKVIAVGPWSLAPLNANGEYSDSTAAVDREMYSVAIEESLEYLSVKDMAAIPEAHGWGPSEGVKWHPNDLGHSLYAARLFRLYKAEINK</sequence>
<dbReference type="InterPro" id="IPR036514">
    <property type="entry name" value="SGNH_hydro_sf"/>
</dbReference>